<sequence length="150" mass="17057">MVARKEETRWEKGCSWTSSGPWLEEKRDGDVVNELWLVARSRRGGTRWWRGRMSLMLVAFFLFNPQQSVNPPPTAFTFFSGNPPTPSPAISHSLYQSTHPKNSPAALKSKHKTVQKHGSHSISLHHRSSDPTPQPRHSNIVQPRQRCAHS</sequence>
<accession>A0AAD8NJ90</accession>
<dbReference type="EMBL" id="JAUHHV010000010">
    <property type="protein sequence ID" value="KAK1409938.1"/>
    <property type="molecule type" value="Genomic_DNA"/>
</dbReference>
<feature type="compositionally biased region" description="Polar residues" evidence="1">
    <location>
        <begin position="77"/>
        <end position="101"/>
    </location>
</feature>
<feature type="compositionally biased region" description="Basic residues" evidence="1">
    <location>
        <begin position="108"/>
        <end position="126"/>
    </location>
</feature>
<gene>
    <name evidence="2" type="ORF">QVD17_36469</name>
</gene>
<evidence type="ECO:0000313" key="2">
    <source>
        <dbReference type="EMBL" id="KAK1409938.1"/>
    </source>
</evidence>
<proteinExistence type="predicted"/>
<comment type="caution">
    <text evidence="2">The sequence shown here is derived from an EMBL/GenBank/DDBJ whole genome shotgun (WGS) entry which is preliminary data.</text>
</comment>
<organism evidence="2 3">
    <name type="scientific">Tagetes erecta</name>
    <name type="common">African marigold</name>
    <dbReference type="NCBI Taxonomy" id="13708"/>
    <lineage>
        <taxon>Eukaryota</taxon>
        <taxon>Viridiplantae</taxon>
        <taxon>Streptophyta</taxon>
        <taxon>Embryophyta</taxon>
        <taxon>Tracheophyta</taxon>
        <taxon>Spermatophyta</taxon>
        <taxon>Magnoliopsida</taxon>
        <taxon>eudicotyledons</taxon>
        <taxon>Gunneridae</taxon>
        <taxon>Pentapetalae</taxon>
        <taxon>asterids</taxon>
        <taxon>campanulids</taxon>
        <taxon>Asterales</taxon>
        <taxon>Asteraceae</taxon>
        <taxon>Asteroideae</taxon>
        <taxon>Heliantheae alliance</taxon>
        <taxon>Tageteae</taxon>
        <taxon>Tagetes</taxon>
    </lineage>
</organism>
<name>A0AAD8NJ90_TARER</name>
<evidence type="ECO:0000256" key="1">
    <source>
        <dbReference type="SAM" id="MobiDB-lite"/>
    </source>
</evidence>
<dbReference type="Proteomes" id="UP001229421">
    <property type="component" value="Unassembled WGS sequence"/>
</dbReference>
<evidence type="ECO:0000313" key="3">
    <source>
        <dbReference type="Proteomes" id="UP001229421"/>
    </source>
</evidence>
<feature type="region of interest" description="Disordered" evidence="1">
    <location>
        <begin position="72"/>
        <end position="150"/>
    </location>
</feature>
<dbReference type="AlphaFoldDB" id="A0AAD8NJ90"/>
<protein>
    <submittedName>
        <fullName evidence="2">Uncharacterized protein</fullName>
    </submittedName>
</protein>
<reference evidence="2" key="1">
    <citation type="journal article" date="2023" name="bioRxiv">
        <title>Improved chromosome-level genome assembly for marigold (Tagetes erecta).</title>
        <authorList>
            <person name="Jiang F."/>
            <person name="Yuan L."/>
            <person name="Wang S."/>
            <person name="Wang H."/>
            <person name="Xu D."/>
            <person name="Wang A."/>
            <person name="Fan W."/>
        </authorList>
    </citation>
    <scope>NUCLEOTIDE SEQUENCE</scope>
    <source>
        <strain evidence="2">WSJ</strain>
        <tissue evidence="2">Leaf</tissue>
    </source>
</reference>
<keyword evidence="3" id="KW-1185">Reference proteome</keyword>